<proteinExistence type="predicted"/>
<gene>
    <name evidence="2" type="ORF">N657DRAFT_637740</name>
</gene>
<dbReference type="InterPro" id="IPR056637">
    <property type="entry name" value="DUF7735"/>
</dbReference>
<reference evidence="2" key="1">
    <citation type="journal article" date="2023" name="Mol. Phylogenet. Evol.">
        <title>Genome-scale phylogeny and comparative genomics of the fungal order Sordariales.</title>
        <authorList>
            <person name="Hensen N."/>
            <person name="Bonometti L."/>
            <person name="Westerberg I."/>
            <person name="Brannstrom I.O."/>
            <person name="Guillou S."/>
            <person name="Cros-Aarteil S."/>
            <person name="Calhoun S."/>
            <person name="Haridas S."/>
            <person name="Kuo A."/>
            <person name="Mondo S."/>
            <person name="Pangilinan J."/>
            <person name="Riley R."/>
            <person name="LaButti K."/>
            <person name="Andreopoulos B."/>
            <person name="Lipzen A."/>
            <person name="Chen C."/>
            <person name="Yan M."/>
            <person name="Daum C."/>
            <person name="Ng V."/>
            <person name="Clum A."/>
            <person name="Steindorff A."/>
            <person name="Ohm R.A."/>
            <person name="Martin F."/>
            <person name="Silar P."/>
            <person name="Natvig D.O."/>
            <person name="Lalanne C."/>
            <person name="Gautier V."/>
            <person name="Ament-Velasquez S.L."/>
            <person name="Kruys A."/>
            <person name="Hutchinson M.I."/>
            <person name="Powell A.J."/>
            <person name="Barry K."/>
            <person name="Miller A.N."/>
            <person name="Grigoriev I.V."/>
            <person name="Debuchy R."/>
            <person name="Gladieux P."/>
            <person name="Hiltunen Thoren M."/>
            <person name="Johannesson H."/>
        </authorList>
    </citation>
    <scope>NUCLEOTIDE SEQUENCE</scope>
    <source>
        <strain evidence="2">CBS 731.68</strain>
    </source>
</reference>
<dbReference type="GeneID" id="87828300"/>
<comment type="caution">
    <text evidence="2">The sequence shown here is derived from an EMBL/GenBank/DDBJ whole genome shotgun (WGS) entry which is preliminary data.</text>
</comment>
<organism evidence="2 3">
    <name type="scientific">Parathielavia appendiculata</name>
    <dbReference type="NCBI Taxonomy" id="2587402"/>
    <lineage>
        <taxon>Eukaryota</taxon>
        <taxon>Fungi</taxon>
        <taxon>Dikarya</taxon>
        <taxon>Ascomycota</taxon>
        <taxon>Pezizomycotina</taxon>
        <taxon>Sordariomycetes</taxon>
        <taxon>Sordariomycetidae</taxon>
        <taxon>Sordariales</taxon>
        <taxon>Chaetomiaceae</taxon>
        <taxon>Parathielavia</taxon>
    </lineage>
</organism>
<dbReference type="AlphaFoldDB" id="A0AAN6YYG9"/>
<feature type="domain" description="DUF7735" evidence="1">
    <location>
        <begin position="3"/>
        <end position="52"/>
    </location>
</feature>
<dbReference type="Pfam" id="PF24870">
    <property type="entry name" value="DUF7735"/>
    <property type="match status" value="1"/>
</dbReference>
<protein>
    <submittedName>
        <fullName evidence="2">Carbohydrate-binding module family 24 protein</fullName>
    </submittedName>
</protein>
<sequence>MVGITTALPASLLPAYWSYASSAWSRRSVHSSNAVRAAQDCPILWFETTNSESCNGGTNADGETHTFMGLCSFACSFRYFPPGPCKCTSYGAPGSLPPTNGRDDCPLPGPSDAYKSLCNYACNHG</sequence>
<dbReference type="Proteomes" id="UP001302602">
    <property type="component" value="Unassembled WGS sequence"/>
</dbReference>
<reference evidence="2" key="2">
    <citation type="submission" date="2023-05" db="EMBL/GenBank/DDBJ databases">
        <authorList>
            <consortium name="Lawrence Berkeley National Laboratory"/>
            <person name="Steindorff A."/>
            <person name="Hensen N."/>
            <person name="Bonometti L."/>
            <person name="Westerberg I."/>
            <person name="Brannstrom I.O."/>
            <person name="Guillou S."/>
            <person name="Cros-Aarteil S."/>
            <person name="Calhoun S."/>
            <person name="Haridas S."/>
            <person name="Kuo A."/>
            <person name="Mondo S."/>
            <person name="Pangilinan J."/>
            <person name="Riley R."/>
            <person name="Labutti K."/>
            <person name="Andreopoulos B."/>
            <person name="Lipzen A."/>
            <person name="Chen C."/>
            <person name="Yanf M."/>
            <person name="Daum C."/>
            <person name="Ng V."/>
            <person name="Clum A."/>
            <person name="Ohm R."/>
            <person name="Martin F."/>
            <person name="Silar P."/>
            <person name="Natvig D."/>
            <person name="Lalanne C."/>
            <person name="Gautier V."/>
            <person name="Ament-Velasquez S.L."/>
            <person name="Kruys A."/>
            <person name="Hutchinson M.I."/>
            <person name="Powell A.J."/>
            <person name="Barry K."/>
            <person name="Miller A.N."/>
            <person name="Grigoriev I.V."/>
            <person name="Debuchy R."/>
            <person name="Gladieux P."/>
            <person name="Thoren M.H."/>
            <person name="Johannesson H."/>
        </authorList>
    </citation>
    <scope>NUCLEOTIDE SEQUENCE</scope>
    <source>
        <strain evidence="2">CBS 731.68</strain>
    </source>
</reference>
<evidence type="ECO:0000259" key="1">
    <source>
        <dbReference type="Pfam" id="PF24870"/>
    </source>
</evidence>
<evidence type="ECO:0000313" key="2">
    <source>
        <dbReference type="EMBL" id="KAK4118791.1"/>
    </source>
</evidence>
<dbReference type="EMBL" id="MU853259">
    <property type="protein sequence ID" value="KAK4118791.1"/>
    <property type="molecule type" value="Genomic_DNA"/>
</dbReference>
<evidence type="ECO:0000313" key="3">
    <source>
        <dbReference type="Proteomes" id="UP001302602"/>
    </source>
</evidence>
<keyword evidence="3" id="KW-1185">Reference proteome</keyword>
<name>A0AAN6YYG9_9PEZI</name>
<dbReference type="RefSeq" id="XP_062642564.1">
    <property type="nucleotide sequence ID" value="XM_062791531.1"/>
</dbReference>
<accession>A0AAN6YYG9</accession>